<feature type="domain" description="Rifampin ADP-ribosyltransferase" evidence="1">
    <location>
        <begin position="5"/>
        <end position="107"/>
    </location>
</feature>
<proteinExistence type="predicted"/>
<dbReference type="InterPro" id="IPR021975">
    <property type="entry name" value="Rifampin_Arr"/>
</dbReference>
<dbReference type="NCBIfam" id="NF033144">
    <property type="entry name" value="rifampin_ARR"/>
    <property type="match status" value="1"/>
</dbReference>
<sequence>MDARFFHGTRAVLVPGDELVVGHGSNFQQGRISRNVYFTSLVATAAWGAQLASALAGDAGSGQVYEVVPLGPFEDDPNVTDKRFPGNPTRSYRTVHPVRVVAVVEDWPRHPPEALEAMLASLARLREQGLDVIED</sequence>
<dbReference type="Pfam" id="PF12120">
    <property type="entry name" value="Arr-ms"/>
    <property type="match status" value="1"/>
</dbReference>
<keyword evidence="3" id="KW-1185">Reference proteome</keyword>
<dbReference type="GO" id="GO:0016740">
    <property type="term" value="F:transferase activity"/>
    <property type="evidence" value="ECO:0007669"/>
    <property type="project" value="UniProtKB-KW"/>
</dbReference>
<dbReference type="InterPro" id="IPR038611">
    <property type="entry name" value="Arr_sf"/>
</dbReference>
<dbReference type="Proteomes" id="UP000732378">
    <property type="component" value="Unassembled WGS sequence"/>
</dbReference>
<dbReference type="EMBL" id="JAFBBZ010000001">
    <property type="protein sequence ID" value="MBM7506985.1"/>
    <property type="molecule type" value="Genomic_DNA"/>
</dbReference>
<evidence type="ECO:0000259" key="1">
    <source>
        <dbReference type="Pfam" id="PF12120"/>
    </source>
</evidence>
<gene>
    <name evidence="2" type="ORF">JOE61_000799</name>
</gene>
<reference evidence="2 3" key="1">
    <citation type="submission" date="2021-01" db="EMBL/GenBank/DDBJ databases">
        <title>Sequencing the genomes of 1000 actinobacteria strains.</title>
        <authorList>
            <person name="Klenk H.-P."/>
        </authorList>
    </citation>
    <scope>NUCLEOTIDE SEQUENCE [LARGE SCALE GENOMIC DNA]</scope>
    <source>
        <strain evidence="2 3">DSM 18239</strain>
    </source>
</reference>
<organism evidence="2 3">
    <name type="scientific">Nocardioides salarius</name>
    <dbReference type="NCBI Taxonomy" id="374513"/>
    <lineage>
        <taxon>Bacteria</taxon>
        <taxon>Bacillati</taxon>
        <taxon>Actinomycetota</taxon>
        <taxon>Actinomycetes</taxon>
        <taxon>Propionibacteriales</taxon>
        <taxon>Nocardioidaceae</taxon>
        <taxon>Nocardioides</taxon>
    </lineage>
</organism>
<protein>
    <submittedName>
        <fullName evidence="2">Rifampin ADP-ribosylating transferase</fullName>
    </submittedName>
</protein>
<accession>A0ABS2M727</accession>
<comment type="caution">
    <text evidence="2">The sequence shown here is derived from an EMBL/GenBank/DDBJ whole genome shotgun (WGS) entry which is preliminary data.</text>
</comment>
<evidence type="ECO:0000313" key="3">
    <source>
        <dbReference type="Proteomes" id="UP000732378"/>
    </source>
</evidence>
<name>A0ABS2M727_9ACTN</name>
<evidence type="ECO:0000313" key="2">
    <source>
        <dbReference type="EMBL" id="MBM7506985.1"/>
    </source>
</evidence>
<keyword evidence="2" id="KW-0808">Transferase</keyword>
<dbReference type="Gene3D" id="3.20.170.40">
    <property type="entry name" value="Rifampin ADP-ribosyltransferase domain"/>
    <property type="match status" value="1"/>
</dbReference>